<feature type="compositionally biased region" description="Low complexity" evidence="1">
    <location>
        <begin position="499"/>
        <end position="516"/>
    </location>
</feature>
<protein>
    <submittedName>
        <fullName evidence="3">Heterokaryon incompatibility protein</fullName>
    </submittedName>
</protein>
<feature type="region of interest" description="Disordered" evidence="1">
    <location>
        <begin position="1"/>
        <end position="87"/>
    </location>
</feature>
<dbReference type="AlphaFoldDB" id="A0AAN6UX88"/>
<feature type="domain" description="DUF7924" evidence="2">
    <location>
        <begin position="289"/>
        <end position="420"/>
    </location>
</feature>
<keyword evidence="4" id="KW-1185">Reference proteome</keyword>
<feature type="region of interest" description="Disordered" evidence="1">
    <location>
        <begin position="104"/>
        <end position="147"/>
    </location>
</feature>
<gene>
    <name evidence="3" type="ORF">C8A04DRAFT_14592</name>
</gene>
<feature type="compositionally biased region" description="Basic residues" evidence="1">
    <location>
        <begin position="559"/>
        <end position="569"/>
    </location>
</feature>
<feature type="compositionally biased region" description="Low complexity" evidence="1">
    <location>
        <begin position="175"/>
        <end position="185"/>
    </location>
</feature>
<feature type="region of interest" description="Disordered" evidence="1">
    <location>
        <begin position="456"/>
        <end position="569"/>
    </location>
</feature>
<reference evidence="3" key="2">
    <citation type="submission" date="2023-05" db="EMBL/GenBank/DDBJ databases">
        <authorList>
            <consortium name="Lawrence Berkeley National Laboratory"/>
            <person name="Steindorff A."/>
            <person name="Hensen N."/>
            <person name="Bonometti L."/>
            <person name="Westerberg I."/>
            <person name="Brannstrom I.O."/>
            <person name="Guillou S."/>
            <person name="Cros-Aarteil S."/>
            <person name="Calhoun S."/>
            <person name="Haridas S."/>
            <person name="Kuo A."/>
            <person name="Mondo S."/>
            <person name="Pangilinan J."/>
            <person name="Riley R."/>
            <person name="Labutti K."/>
            <person name="Andreopoulos B."/>
            <person name="Lipzen A."/>
            <person name="Chen C."/>
            <person name="Yanf M."/>
            <person name="Daum C."/>
            <person name="Ng V."/>
            <person name="Clum A."/>
            <person name="Ohm R."/>
            <person name="Martin F."/>
            <person name="Silar P."/>
            <person name="Natvig D."/>
            <person name="Lalanne C."/>
            <person name="Gautier V."/>
            <person name="Ament-Velasquez S.L."/>
            <person name="Kruys A."/>
            <person name="Hutchinson M.I."/>
            <person name="Powell A.J."/>
            <person name="Barry K."/>
            <person name="Miller A.N."/>
            <person name="Grigoriev I.V."/>
            <person name="Debuchy R."/>
            <person name="Gladieux P."/>
            <person name="Thoren M.H."/>
            <person name="Johannesson H."/>
        </authorList>
    </citation>
    <scope>NUCLEOTIDE SEQUENCE</scope>
    <source>
        <strain evidence="3">CBS 141.50</strain>
    </source>
</reference>
<dbReference type="EMBL" id="MU853622">
    <property type="protein sequence ID" value="KAK4140867.1"/>
    <property type="molecule type" value="Genomic_DNA"/>
</dbReference>
<sequence>MASQPRKRWLDAATASESLPAKRTRLARTDPQPGEHPVTPTRRNKHTKTSDTGPLRRSARLESQQASAGIEDPVRIAPSVPPHGPQIEAGVASELLASKGAGLTRANTQQHKPPKVGEQEQVSPATQSLIGGGDDDEHQLKRAPLTRKNLAQFNKMARKKGTNTPVPVPKSTVQSLTANTTSTRTTSATTSGFAIKTYRNGMLPSIISKPPTNYNEIRERQAGSRETPPATELAYNALVDRIVKASNEATMVFEVGPKLLKEYDGKGYQRALNQPFTGFPEDVGFNNGLSAPQPDFVEGLEMHGFDPFPVEEDVDGAVLYKDNPFSVTLPHLAGEWKGRGKDMDEAELQARYDGAALVYARNKALAYLGKSDPPGHAAVTTFTTNGTILNFYAHYAAEAEDKTLKYHQYPISSINLVESLEAHNEGRRRLRNEQDHAFKQSCALRDELKEHWKRHRDDIHPTVEGPPLPLPGGTSRATNVDEDEVGHEVVELPTPATFSQPPKGSSSVSSSTPFPSAQDHVPRTKPPKRKASSPSAPLRESTRLKNKYWQLDPRSGGYFHKHIPRYLPP</sequence>
<organism evidence="3 4">
    <name type="scientific">Dichotomopilus funicola</name>
    <dbReference type="NCBI Taxonomy" id="1934379"/>
    <lineage>
        <taxon>Eukaryota</taxon>
        <taxon>Fungi</taxon>
        <taxon>Dikarya</taxon>
        <taxon>Ascomycota</taxon>
        <taxon>Pezizomycotina</taxon>
        <taxon>Sordariomycetes</taxon>
        <taxon>Sordariomycetidae</taxon>
        <taxon>Sordariales</taxon>
        <taxon>Chaetomiaceae</taxon>
        <taxon>Dichotomopilus</taxon>
    </lineage>
</organism>
<proteinExistence type="predicted"/>
<dbReference type="GeneID" id="87814772"/>
<feature type="region of interest" description="Disordered" evidence="1">
    <location>
        <begin position="160"/>
        <end position="185"/>
    </location>
</feature>
<dbReference type="RefSeq" id="XP_062634238.1">
    <property type="nucleotide sequence ID" value="XM_062778159.1"/>
</dbReference>
<reference evidence="3" key="1">
    <citation type="journal article" date="2023" name="Mol. Phylogenet. Evol.">
        <title>Genome-scale phylogeny and comparative genomics of the fungal order Sordariales.</title>
        <authorList>
            <person name="Hensen N."/>
            <person name="Bonometti L."/>
            <person name="Westerberg I."/>
            <person name="Brannstrom I.O."/>
            <person name="Guillou S."/>
            <person name="Cros-Aarteil S."/>
            <person name="Calhoun S."/>
            <person name="Haridas S."/>
            <person name="Kuo A."/>
            <person name="Mondo S."/>
            <person name="Pangilinan J."/>
            <person name="Riley R."/>
            <person name="LaButti K."/>
            <person name="Andreopoulos B."/>
            <person name="Lipzen A."/>
            <person name="Chen C."/>
            <person name="Yan M."/>
            <person name="Daum C."/>
            <person name="Ng V."/>
            <person name="Clum A."/>
            <person name="Steindorff A."/>
            <person name="Ohm R.A."/>
            <person name="Martin F."/>
            <person name="Silar P."/>
            <person name="Natvig D.O."/>
            <person name="Lalanne C."/>
            <person name="Gautier V."/>
            <person name="Ament-Velasquez S.L."/>
            <person name="Kruys A."/>
            <person name="Hutchinson M.I."/>
            <person name="Powell A.J."/>
            <person name="Barry K."/>
            <person name="Miller A.N."/>
            <person name="Grigoriev I.V."/>
            <person name="Debuchy R."/>
            <person name="Gladieux P."/>
            <person name="Hiltunen Thoren M."/>
            <person name="Johannesson H."/>
        </authorList>
    </citation>
    <scope>NUCLEOTIDE SEQUENCE</scope>
    <source>
        <strain evidence="3">CBS 141.50</strain>
    </source>
</reference>
<accession>A0AAN6UX88</accession>
<dbReference type="Proteomes" id="UP001302676">
    <property type="component" value="Unassembled WGS sequence"/>
</dbReference>
<evidence type="ECO:0000313" key="4">
    <source>
        <dbReference type="Proteomes" id="UP001302676"/>
    </source>
</evidence>
<name>A0AAN6UX88_9PEZI</name>
<evidence type="ECO:0000313" key="3">
    <source>
        <dbReference type="EMBL" id="KAK4140867.1"/>
    </source>
</evidence>
<feature type="compositionally biased region" description="Polar residues" evidence="1">
    <location>
        <begin position="120"/>
        <end position="129"/>
    </location>
</feature>
<comment type="caution">
    <text evidence="3">The sequence shown here is derived from an EMBL/GenBank/DDBJ whole genome shotgun (WGS) entry which is preliminary data.</text>
</comment>
<evidence type="ECO:0000259" key="2">
    <source>
        <dbReference type="Pfam" id="PF25545"/>
    </source>
</evidence>
<dbReference type="InterPro" id="IPR057684">
    <property type="entry name" value="DUF7924"/>
</dbReference>
<evidence type="ECO:0000256" key="1">
    <source>
        <dbReference type="SAM" id="MobiDB-lite"/>
    </source>
</evidence>
<dbReference type="Pfam" id="PF25545">
    <property type="entry name" value="DUF7924"/>
    <property type="match status" value="1"/>
</dbReference>